<sequence>MANKLSPPIRSHSPPGADDKVVAVITGANSPTGIGRAAARRMAETGRLRALYICDRDGEHLDAQAEELASLPGSGSVDVHVRRFDAADEDGVRAVVGDAMGRYGRLDVFVANAGVTGRYRAFTDVSCDEFMAVMRVNALSVFLAAKHAAPAMRKTSTEKARPGGSIVATASVAGLRANAGPTAYSASKAAVVSMAQTMAYQLVGSGVRINAVCPGLIQTGMTAPLWDAARARGTQGKIGQLNPMLRAGQADEVARVVVFLAVWPCMGTLAHPKSAEETKAALEIRSIVTVHSRNEIEKCANSPGATALKNRAVSPLVRRADKKALEKWSAVSHGVSFRQGLATPKEVLFASNFTNTLTPETIIGPYFVEDERIRHDIREGQPGIRTKLDFQFIDIHTCKPIPHLIIDVWHANATGVYSGVTGAGQGGLATTFGRGVQVTDGDGVVQFDTVFPGHYVGRASHFHVMSTDGSGGTARHIGQTYMDDALVKAVRALPPYSSNRQAWTPNAEDEFAADEATPEYDPFMKYVYLGESLDDGLLMWTTIGIDPKADYSRHRSAAARWRPEGAIDLTAKPSGPEHKAKFVSNEGKPNKAGKEARPDEKAKAGEKPKTEEKTVKDEQKSNKEEKPKTAETAKKTEEKPKTEETAKKTEEKPKAGEKAKEEEEGKKKPKAEEKAKKEEEKPKTEEKTVKP</sequence>
<keyword evidence="5" id="KW-1185">Reference proteome</keyword>
<dbReference type="SUPFAM" id="SSF49482">
    <property type="entry name" value="Aromatic compound dioxygenase"/>
    <property type="match status" value="1"/>
</dbReference>
<evidence type="ECO:0000256" key="2">
    <source>
        <dbReference type="SAM" id="MobiDB-lite"/>
    </source>
</evidence>
<dbReference type="CDD" id="cd05233">
    <property type="entry name" value="SDR_c"/>
    <property type="match status" value="1"/>
</dbReference>
<dbReference type="PRINTS" id="PR00080">
    <property type="entry name" value="SDRFAMILY"/>
</dbReference>
<dbReference type="CDD" id="cd03457">
    <property type="entry name" value="intradiol_dioxygenase_like"/>
    <property type="match status" value="1"/>
</dbReference>
<proteinExistence type="predicted"/>
<dbReference type="InterPro" id="IPR000627">
    <property type="entry name" value="Intradiol_dOase_C"/>
</dbReference>
<evidence type="ECO:0000259" key="3">
    <source>
        <dbReference type="Pfam" id="PF00775"/>
    </source>
</evidence>
<dbReference type="Proteomes" id="UP000253664">
    <property type="component" value="Unassembled WGS sequence"/>
</dbReference>
<comment type="caution">
    <text evidence="4">The sequence shown here is derived from an EMBL/GenBank/DDBJ whole genome shotgun (WGS) entry which is preliminary data.</text>
</comment>
<dbReference type="FunFam" id="3.40.50.720:FF:000084">
    <property type="entry name" value="Short-chain dehydrogenase reductase"/>
    <property type="match status" value="1"/>
</dbReference>
<dbReference type="InterPro" id="IPR036291">
    <property type="entry name" value="NAD(P)-bd_dom_sf"/>
</dbReference>
<evidence type="ECO:0000313" key="4">
    <source>
        <dbReference type="EMBL" id="RCI11577.1"/>
    </source>
</evidence>
<dbReference type="SUPFAM" id="SSF51735">
    <property type="entry name" value="NAD(P)-binding Rossmann-fold domains"/>
    <property type="match status" value="1"/>
</dbReference>
<name>A0A367LAX2_9HYPO</name>
<dbReference type="EMBL" id="LKCN02000010">
    <property type="protein sequence ID" value="RCI11577.1"/>
    <property type="molecule type" value="Genomic_DNA"/>
</dbReference>
<dbReference type="GO" id="GO:0016702">
    <property type="term" value="F:oxidoreductase activity, acting on single donors with incorporation of molecular oxygen, incorporation of two atoms of oxygen"/>
    <property type="evidence" value="ECO:0007669"/>
    <property type="project" value="InterPro"/>
</dbReference>
<dbReference type="InterPro" id="IPR002347">
    <property type="entry name" value="SDR_fam"/>
</dbReference>
<accession>A0A367LAX2</accession>
<dbReference type="InterPro" id="IPR015889">
    <property type="entry name" value="Intradiol_dOase_core"/>
</dbReference>
<evidence type="ECO:0000256" key="1">
    <source>
        <dbReference type="ARBA" id="ARBA00022857"/>
    </source>
</evidence>
<feature type="domain" description="Intradiol ring-cleavage dioxygenases" evidence="3">
    <location>
        <begin position="364"/>
        <end position="458"/>
    </location>
</feature>
<dbReference type="PRINTS" id="PR00081">
    <property type="entry name" value="GDHRDH"/>
</dbReference>
<keyword evidence="1" id="KW-0521">NADP</keyword>
<dbReference type="Gene3D" id="2.60.130.10">
    <property type="entry name" value="Aromatic compound dioxygenase"/>
    <property type="match status" value="1"/>
</dbReference>
<feature type="compositionally biased region" description="Basic and acidic residues" evidence="2">
    <location>
        <begin position="588"/>
        <end position="691"/>
    </location>
</feature>
<evidence type="ECO:0000313" key="5">
    <source>
        <dbReference type="Proteomes" id="UP000253664"/>
    </source>
</evidence>
<dbReference type="PANTHER" id="PTHR34315">
    <property type="match status" value="1"/>
</dbReference>
<dbReference type="AlphaFoldDB" id="A0A367LAX2"/>
<reference evidence="4 5" key="1">
    <citation type="journal article" date="2015" name="BMC Genomics">
        <title>Insights from the genome of Ophiocordyceps polyrhachis-furcata to pathogenicity and host specificity in insect fungi.</title>
        <authorList>
            <person name="Wichadakul D."/>
            <person name="Kobmoo N."/>
            <person name="Ingsriswang S."/>
            <person name="Tangphatsornruang S."/>
            <person name="Chantasingh D."/>
            <person name="Luangsa-ard J.J."/>
            <person name="Eurwilaichitr L."/>
        </authorList>
    </citation>
    <scope>NUCLEOTIDE SEQUENCE [LARGE SCALE GENOMIC DNA]</scope>
    <source>
        <strain evidence="4 5">BCC 54312</strain>
    </source>
</reference>
<dbReference type="Pfam" id="PF00775">
    <property type="entry name" value="Dioxygenase_C"/>
    <property type="match status" value="1"/>
</dbReference>
<gene>
    <name evidence="4" type="ORF">L249_7164</name>
</gene>
<feature type="region of interest" description="Disordered" evidence="2">
    <location>
        <begin position="558"/>
        <end position="691"/>
    </location>
</feature>
<dbReference type="PANTHER" id="PTHR34315:SF1">
    <property type="entry name" value="INTRADIOL RING-CLEAVAGE DIOXYGENASES DOMAIN-CONTAINING PROTEIN-RELATED"/>
    <property type="match status" value="1"/>
</dbReference>
<dbReference type="OrthoDB" id="4131217at2759"/>
<protein>
    <recommendedName>
        <fullName evidence="3">Intradiol ring-cleavage dioxygenases domain-containing protein</fullName>
    </recommendedName>
</protein>
<dbReference type="GO" id="GO:0008199">
    <property type="term" value="F:ferric iron binding"/>
    <property type="evidence" value="ECO:0007669"/>
    <property type="project" value="InterPro"/>
</dbReference>
<dbReference type="STRING" id="1330021.A0A367LAX2"/>
<dbReference type="Gene3D" id="3.40.50.720">
    <property type="entry name" value="NAD(P)-binding Rossmann-like Domain"/>
    <property type="match status" value="1"/>
</dbReference>
<dbReference type="Pfam" id="PF13561">
    <property type="entry name" value="adh_short_C2"/>
    <property type="match status" value="1"/>
</dbReference>
<organism evidence="4 5">
    <name type="scientific">Ophiocordyceps polyrhachis-furcata BCC 54312</name>
    <dbReference type="NCBI Taxonomy" id="1330021"/>
    <lineage>
        <taxon>Eukaryota</taxon>
        <taxon>Fungi</taxon>
        <taxon>Dikarya</taxon>
        <taxon>Ascomycota</taxon>
        <taxon>Pezizomycotina</taxon>
        <taxon>Sordariomycetes</taxon>
        <taxon>Hypocreomycetidae</taxon>
        <taxon>Hypocreales</taxon>
        <taxon>Ophiocordycipitaceae</taxon>
        <taxon>Ophiocordyceps</taxon>
    </lineage>
</organism>